<proteinExistence type="predicted"/>
<evidence type="ECO:0000313" key="1">
    <source>
        <dbReference type="EMBL" id="OAT69739.1"/>
    </source>
</evidence>
<protein>
    <submittedName>
        <fullName evidence="1">Uncharacterized protein</fullName>
    </submittedName>
</protein>
<dbReference type="EMBL" id="LQYE01000003">
    <property type="protein sequence ID" value="OAT69739.1"/>
    <property type="molecule type" value="Genomic_DNA"/>
</dbReference>
<comment type="caution">
    <text evidence="1">The sequence shown here is derived from an EMBL/GenBank/DDBJ whole genome shotgun (WGS) entry which is preliminary data.</text>
</comment>
<dbReference type="RefSeq" id="WP_064628404.1">
    <property type="nucleotide sequence ID" value="NZ_LQYE01000003.1"/>
</dbReference>
<dbReference type="AlphaFoldDB" id="A0A179VCX6"/>
<evidence type="ECO:0000313" key="2">
    <source>
        <dbReference type="Proteomes" id="UP000186919"/>
    </source>
</evidence>
<sequence length="186" mass="20782">MSARDSNPKAFSGVSAADRRAARALYKQLKERGAIPHPWSLPAFVASCEHISGRAIQLLPQPLEFWQTSGPGDCMTGMLLTLPNQYLLLYRESDAPRYQEHQIAHELAHLLFEHEGAGRISDRQIETLFGDIFTDTDAVRKALTHNRIGLSNEQERQAEAFADLLLADTGPHDPDVEHTRRLFGLG</sequence>
<dbReference type="Proteomes" id="UP000186919">
    <property type="component" value="Unassembled WGS sequence"/>
</dbReference>
<gene>
    <name evidence="1" type="ORF">AWB85_19535</name>
</gene>
<accession>A0A179VCX6</accession>
<reference evidence="1 2" key="1">
    <citation type="submission" date="2016-01" db="EMBL/GenBank/DDBJ databases">
        <title>Mycobacterium immunogenum strain CD11_6 genome sequencing and assembly.</title>
        <authorList>
            <person name="Kaur G."/>
            <person name="Nair G.R."/>
            <person name="Mayilraj S."/>
        </authorList>
    </citation>
    <scope>NUCLEOTIDE SEQUENCE [LARGE SCALE GENOMIC DNA]</scope>
    <source>
        <strain evidence="1 2">CD11-6</strain>
    </source>
</reference>
<name>A0A179VCX6_9MYCO</name>
<organism evidence="1 2">
    <name type="scientific">Mycobacteroides immunogenum</name>
    <dbReference type="NCBI Taxonomy" id="83262"/>
    <lineage>
        <taxon>Bacteria</taxon>
        <taxon>Bacillati</taxon>
        <taxon>Actinomycetota</taxon>
        <taxon>Actinomycetes</taxon>
        <taxon>Mycobacteriales</taxon>
        <taxon>Mycobacteriaceae</taxon>
        <taxon>Mycobacteroides</taxon>
    </lineage>
</organism>